<evidence type="ECO:0000313" key="3">
    <source>
        <dbReference type="Proteomes" id="UP000681356"/>
    </source>
</evidence>
<organism evidence="2 3">
    <name type="scientific">Thetidibacter halocola</name>
    <dbReference type="NCBI Taxonomy" id="2827239"/>
    <lineage>
        <taxon>Bacteria</taxon>
        <taxon>Pseudomonadati</taxon>
        <taxon>Pseudomonadota</taxon>
        <taxon>Alphaproteobacteria</taxon>
        <taxon>Rhodobacterales</taxon>
        <taxon>Roseobacteraceae</taxon>
        <taxon>Thetidibacter</taxon>
    </lineage>
</organism>
<keyword evidence="3" id="KW-1185">Reference proteome</keyword>
<dbReference type="Proteomes" id="UP000681356">
    <property type="component" value="Unassembled WGS sequence"/>
</dbReference>
<keyword evidence="1" id="KW-0472">Membrane</keyword>
<comment type="caution">
    <text evidence="2">The sequence shown here is derived from an EMBL/GenBank/DDBJ whole genome shotgun (WGS) entry which is preliminary data.</text>
</comment>
<gene>
    <name evidence="2" type="ORF">KB874_14015</name>
</gene>
<sequence>MLYSTVPVFAFAGASVVLRGISFADPALMNEVRVGVLSVSIVSGILGCTTLMLSTAPQMTKAKPAQAE</sequence>
<accession>A0A8J7WHG9</accession>
<proteinExistence type="predicted"/>
<keyword evidence="1" id="KW-0812">Transmembrane</keyword>
<evidence type="ECO:0000313" key="2">
    <source>
        <dbReference type="EMBL" id="MBS0125203.1"/>
    </source>
</evidence>
<name>A0A8J7WHG9_9RHOB</name>
<dbReference type="EMBL" id="JAGTUU010000005">
    <property type="protein sequence ID" value="MBS0125203.1"/>
    <property type="molecule type" value="Genomic_DNA"/>
</dbReference>
<evidence type="ECO:0000256" key="1">
    <source>
        <dbReference type="SAM" id="Phobius"/>
    </source>
</evidence>
<reference evidence="2" key="1">
    <citation type="submission" date="2021-04" db="EMBL/GenBank/DDBJ databases">
        <authorList>
            <person name="Yoon J."/>
        </authorList>
    </citation>
    <scope>NUCLEOTIDE SEQUENCE</scope>
    <source>
        <strain evidence="2">KMU-90</strain>
    </source>
</reference>
<feature type="transmembrane region" description="Helical" evidence="1">
    <location>
        <begin position="34"/>
        <end position="53"/>
    </location>
</feature>
<dbReference type="AlphaFoldDB" id="A0A8J7WHG9"/>
<protein>
    <submittedName>
        <fullName evidence="2">Uncharacterized protein</fullName>
    </submittedName>
</protein>
<keyword evidence="1" id="KW-1133">Transmembrane helix</keyword>